<evidence type="ECO:0000256" key="1">
    <source>
        <dbReference type="ARBA" id="ARBA00004141"/>
    </source>
</evidence>
<feature type="transmembrane region" description="Helical" evidence="7">
    <location>
        <begin position="304"/>
        <end position="328"/>
    </location>
</feature>
<dbReference type="AlphaFoldDB" id="A0A836C4D4"/>
<feature type="transmembrane region" description="Helical" evidence="7">
    <location>
        <begin position="488"/>
        <end position="513"/>
    </location>
</feature>
<dbReference type="GO" id="GO:0016020">
    <property type="term" value="C:membrane"/>
    <property type="evidence" value="ECO:0007669"/>
    <property type="project" value="UniProtKB-SubCell"/>
</dbReference>
<proteinExistence type="predicted"/>
<feature type="domain" description="Glycosyltransferase 2-like" evidence="9">
    <location>
        <begin position="94"/>
        <end position="289"/>
    </location>
</feature>
<comment type="subcellular location">
    <subcellularLocation>
        <location evidence="1">Membrane</location>
        <topology evidence="1">Multi-pass membrane protein</topology>
    </subcellularLocation>
</comment>
<dbReference type="Gene3D" id="3.90.550.10">
    <property type="entry name" value="Spore Coat Polysaccharide Biosynthesis Protein SpsA, Chain A"/>
    <property type="match status" value="1"/>
</dbReference>
<evidence type="ECO:0000256" key="6">
    <source>
        <dbReference type="ARBA" id="ARBA00023136"/>
    </source>
</evidence>
<keyword evidence="8" id="KW-0732">Signal</keyword>
<evidence type="ECO:0000256" key="7">
    <source>
        <dbReference type="SAM" id="Phobius"/>
    </source>
</evidence>
<dbReference type="SUPFAM" id="SSF53448">
    <property type="entry name" value="Nucleotide-diphospho-sugar transferases"/>
    <property type="match status" value="1"/>
</dbReference>
<evidence type="ECO:0000259" key="9">
    <source>
        <dbReference type="Pfam" id="PF13632"/>
    </source>
</evidence>
<accession>A0A836C4D4</accession>
<reference evidence="10" key="1">
    <citation type="journal article" date="2020" name="bioRxiv">
        <title>Comparative genomics of Chlamydomonas.</title>
        <authorList>
            <person name="Craig R.J."/>
            <person name="Hasan A.R."/>
            <person name="Ness R.W."/>
            <person name="Keightley P.D."/>
        </authorList>
    </citation>
    <scope>NUCLEOTIDE SEQUENCE</scope>
    <source>
        <strain evidence="10">CCAP 11/70</strain>
    </source>
</reference>
<feature type="transmembrane region" description="Helical" evidence="7">
    <location>
        <begin position="424"/>
        <end position="450"/>
    </location>
</feature>
<evidence type="ECO:0000256" key="5">
    <source>
        <dbReference type="ARBA" id="ARBA00022989"/>
    </source>
</evidence>
<feature type="transmembrane region" description="Helical" evidence="7">
    <location>
        <begin position="334"/>
        <end position="357"/>
    </location>
</feature>
<feature type="transmembrane region" description="Helical" evidence="7">
    <location>
        <begin position="269"/>
        <end position="292"/>
    </location>
</feature>
<dbReference type="OrthoDB" id="2017386at2759"/>
<dbReference type="InterPro" id="IPR050321">
    <property type="entry name" value="Glycosyltr_2/OpgH_subfam"/>
</dbReference>
<dbReference type="InterPro" id="IPR029044">
    <property type="entry name" value="Nucleotide-diphossugar_trans"/>
</dbReference>
<evidence type="ECO:0000313" key="11">
    <source>
        <dbReference type="Proteomes" id="UP000612055"/>
    </source>
</evidence>
<keyword evidence="11" id="KW-1185">Reference proteome</keyword>
<protein>
    <recommendedName>
        <fullName evidence="9">Glycosyltransferase 2-like domain-containing protein</fullName>
    </recommendedName>
</protein>
<keyword evidence="4 7" id="KW-0812">Transmembrane</keyword>
<dbReference type="Pfam" id="PF13632">
    <property type="entry name" value="Glyco_trans_2_3"/>
    <property type="match status" value="1"/>
</dbReference>
<keyword evidence="5 7" id="KW-1133">Transmembrane helix</keyword>
<dbReference type="Proteomes" id="UP000612055">
    <property type="component" value="Unassembled WGS sequence"/>
</dbReference>
<comment type="caution">
    <text evidence="10">The sequence shown here is derived from an EMBL/GenBank/DDBJ whole genome shotgun (WGS) entry which is preliminary data.</text>
</comment>
<evidence type="ECO:0000256" key="3">
    <source>
        <dbReference type="ARBA" id="ARBA00022679"/>
    </source>
</evidence>
<feature type="signal peptide" evidence="8">
    <location>
        <begin position="1"/>
        <end position="24"/>
    </location>
</feature>
<organism evidence="10 11">
    <name type="scientific">Edaphochlamys debaryana</name>
    <dbReference type="NCBI Taxonomy" id="47281"/>
    <lineage>
        <taxon>Eukaryota</taxon>
        <taxon>Viridiplantae</taxon>
        <taxon>Chlorophyta</taxon>
        <taxon>core chlorophytes</taxon>
        <taxon>Chlorophyceae</taxon>
        <taxon>CS clade</taxon>
        <taxon>Chlamydomonadales</taxon>
        <taxon>Chlamydomonadales incertae sedis</taxon>
        <taxon>Edaphochlamys</taxon>
    </lineage>
</organism>
<evidence type="ECO:0000256" key="2">
    <source>
        <dbReference type="ARBA" id="ARBA00022676"/>
    </source>
</evidence>
<dbReference type="PANTHER" id="PTHR43867">
    <property type="entry name" value="CELLULOSE SYNTHASE CATALYTIC SUBUNIT A [UDP-FORMING]"/>
    <property type="match status" value="1"/>
</dbReference>
<evidence type="ECO:0000313" key="10">
    <source>
        <dbReference type="EMBL" id="KAG2498657.1"/>
    </source>
</evidence>
<keyword evidence="3" id="KW-0808">Transferase</keyword>
<feature type="chain" id="PRO_5032837125" description="Glycosyltransferase 2-like domain-containing protein" evidence="8">
    <location>
        <begin position="25"/>
        <end position="523"/>
    </location>
</feature>
<sequence>MILARGGADALVAALSFALDTVLACLQQDYEGPYVIHVLDDGGDDKLRDWVESMAAEGHAKRLQYIRREKKPGVPHHFKAGNMNHALGLTSAPYIAQLDADMIPTPNFLSRLMAEVVADPKVAYAYCPQSFYNWGAMDVMDDHQMSNYLTLSSHCGMSSVGLGPNGGSGVVWRREALAEINGFRTESLGEDYLTSYDLLARGWKSVYVREPMQTGLIPWTAQAWLKQHHRWAICGLEQCSLLFKHVLTSPHLNFKQKYLLLAAALPARYMMMAMFLGSTAMLAVMSYLWLATVRADGATIDSPLLRIALYVGVAAMAASQLMSALQYIDLPVAWLWVMIVRQVGLVVEAPYSLWWAFCFMAGRDGGWKATGKYNTGPEGPGLLSALRRMAANTWLVGWNLVLWAAGVAVLSVMTARILKCGHPFWAVLIGGLLVTMVVMVIPLLMPLYYYACCMPKPSERAAMVPRDPISGVPTIDPAYVMPKIHVGIVTALSIPVVVTFAFGVAVIVASVVFPPGYEHRLFC</sequence>
<evidence type="ECO:0000256" key="4">
    <source>
        <dbReference type="ARBA" id="ARBA00022692"/>
    </source>
</evidence>
<dbReference type="GO" id="GO:0016757">
    <property type="term" value="F:glycosyltransferase activity"/>
    <property type="evidence" value="ECO:0007669"/>
    <property type="project" value="UniProtKB-KW"/>
</dbReference>
<feature type="transmembrane region" description="Helical" evidence="7">
    <location>
        <begin position="396"/>
        <end position="418"/>
    </location>
</feature>
<name>A0A836C4D4_9CHLO</name>
<evidence type="ECO:0000256" key="8">
    <source>
        <dbReference type="SAM" id="SignalP"/>
    </source>
</evidence>
<keyword evidence="6 7" id="KW-0472">Membrane</keyword>
<dbReference type="PANTHER" id="PTHR43867:SF2">
    <property type="entry name" value="CELLULOSE SYNTHASE CATALYTIC SUBUNIT A [UDP-FORMING]"/>
    <property type="match status" value="1"/>
</dbReference>
<gene>
    <name evidence="10" type="ORF">HYH03_003403</name>
</gene>
<keyword evidence="2" id="KW-0328">Glycosyltransferase</keyword>
<dbReference type="EMBL" id="JAEHOE010000009">
    <property type="protein sequence ID" value="KAG2498657.1"/>
    <property type="molecule type" value="Genomic_DNA"/>
</dbReference>
<dbReference type="InterPro" id="IPR001173">
    <property type="entry name" value="Glyco_trans_2-like"/>
</dbReference>